<dbReference type="InterPro" id="IPR026818">
    <property type="entry name" value="Apc_fam"/>
</dbReference>
<sequence length="172" mass="19306">DNPALSSHTSLCDESFEDDGQPGQAAFAGLDGGETSMTESAESCLLDVCGLIQKLDSERKQLLMEHERDEQHRHWFYKQLKTITQKMEGLQHSEKFSVQADIARCQLEMEAHKVQGAMQEKLGSGEQSKLRQEARLDRIRNLDSEIRSLQVKAKQASRDVKDAATGTMLGRD</sequence>
<feature type="non-terminal residue" evidence="2">
    <location>
        <position position="1"/>
    </location>
</feature>
<evidence type="ECO:0000256" key="1">
    <source>
        <dbReference type="SAM" id="MobiDB-lite"/>
    </source>
</evidence>
<gene>
    <name evidence="2" type="ORF">CUNI_LOCUS3817</name>
</gene>
<dbReference type="GO" id="GO:0090090">
    <property type="term" value="P:negative regulation of canonical Wnt signaling pathway"/>
    <property type="evidence" value="ECO:0007669"/>
    <property type="project" value="TreeGrafter"/>
</dbReference>
<dbReference type="GO" id="GO:0001708">
    <property type="term" value="P:cell fate specification"/>
    <property type="evidence" value="ECO:0007669"/>
    <property type="project" value="TreeGrafter"/>
</dbReference>
<dbReference type="PANTHER" id="PTHR12607">
    <property type="entry name" value="ADENOMATOUS POLYPOSIS COLI PROTEIN FAMILY"/>
    <property type="match status" value="1"/>
</dbReference>
<dbReference type="SUPFAM" id="SSF82931">
    <property type="entry name" value="Tumor suppressor gene product Apc"/>
    <property type="match status" value="1"/>
</dbReference>
<accession>A0A8S3YMC6</accession>
<dbReference type="GO" id="GO:0045295">
    <property type="term" value="F:gamma-catenin binding"/>
    <property type="evidence" value="ECO:0007669"/>
    <property type="project" value="TreeGrafter"/>
</dbReference>
<feature type="non-terminal residue" evidence="2">
    <location>
        <position position="172"/>
    </location>
</feature>
<organism evidence="2 3">
    <name type="scientific">Candidula unifasciata</name>
    <dbReference type="NCBI Taxonomy" id="100452"/>
    <lineage>
        <taxon>Eukaryota</taxon>
        <taxon>Metazoa</taxon>
        <taxon>Spiralia</taxon>
        <taxon>Lophotrochozoa</taxon>
        <taxon>Mollusca</taxon>
        <taxon>Gastropoda</taxon>
        <taxon>Heterobranchia</taxon>
        <taxon>Euthyneura</taxon>
        <taxon>Panpulmonata</taxon>
        <taxon>Eupulmonata</taxon>
        <taxon>Stylommatophora</taxon>
        <taxon>Helicina</taxon>
        <taxon>Helicoidea</taxon>
        <taxon>Geomitridae</taxon>
        <taxon>Candidula</taxon>
    </lineage>
</organism>
<proteinExistence type="predicted"/>
<reference evidence="2" key="1">
    <citation type="submission" date="2021-04" db="EMBL/GenBank/DDBJ databases">
        <authorList>
            <consortium name="Molecular Ecology Group"/>
        </authorList>
    </citation>
    <scope>NUCLEOTIDE SEQUENCE</scope>
</reference>
<dbReference type="OrthoDB" id="5918429at2759"/>
<dbReference type="GO" id="GO:0016477">
    <property type="term" value="P:cell migration"/>
    <property type="evidence" value="ECO:0007669"/>
    <property type="project" value="TreeGrafter"/>
</dbReference>
<evidence type="ECO:0000313" key="2">
    <source>
        <dbReference type="EMBL" id="CAG5118259.1"/>
    </source>
</evidence>
<evidence type="ECO:0000313" key="3">
    <source>
        <dbReference type="Proteomes" id="UP000678393"/>
    </source>
</evidence>
<dbReference type="GO" id="GO:0016342">
    <property type="term" value="C:catenin complex"/>
    <property type="evidence" value="ECO:0007669"/>
    <property type="project" value="TreeGrafter"/>
</dbReference>
<keyword evidence="3" id="KW-1185">Reference proteome</keyword>
<comment type="caution">
    <text evidence="2">The sequence shown here is derived from an EMBL/GenBank/DDBJ whole genome shotgun (WGS) entry which is preliminary data.</text>
</comment>
<dbReference type="InterPro" id="IPR026831">
    <property type="entry name" value="APC_dom"/>
</dbReference>
<dbReference type="GO" id="GO:0008013">
    <property type="term" value="F:beta-catenin binding"/>
    <property type="evidence" value="ECO:0007669"/>
    <property type="project" value="InterPro"/>
</dbReference>
<dbReference type="Gene3D" id="1.10.287.450">
    <property type="entry name" value="Helix hairpin bin"/>
    <property type="match status" value="1"/>
</dbReference>
<dbReference type="Proteomes" id="UP000678393">
    <property type="component" value="Unassembled WGS sequence"/>
</dbReference>
<dbReference type="GO" id="GO:0005881">
    <property type="term" value="C:cytoplasmic microtubule"/>
    <property type="evidence" value="ECO:0007669"/>
    <property type="project" value="TreeGrafter"/>
</dbReference>
<feature type="region of interest" description="Disordered" evidence="1">
    <location>
        <begin position="151"/>
        <end position="172"/>
    </location>
</feature>
<feature type="region of interest" description="Disordered" evidence="1">
    <location>
        <begin position="1"/>
        <end position="34"/>
    </location>
</feature>
<dbReference type="GO" id="GO:0030877">
    <property type="term" value="C:beta-catenin destruction complex"/>
    <property type="evidence" value="ECO:0007669"/>
    <property type="project" value="TreeGrafter"/>
</dbReference>
<dbReference type="GO" id="GO:0008017">
    <property type="term" value="F:microtubule binding"/>
    <property type="evidence" value="ECO:0007669"/>
    <property type="project" value="TreeGrafter"/>
</dbReference>
<dbReference type="GO" id="GO:0007026">
    <property type="term" value="P:negative regulation of microtubule depolymerization"/>
    <property type="evidence" value="ECO:0007669"/>
    <property type="project" value="TreeGrafter"/>
</dbReference>
<dbReference type="EMBL" id="CAJHNH020000522">
    <property type="protein sequence ID" value="CAG5118259.1"/>
    <property type="molecule type" value="Genomic_DNA"/>
</dbReference>
<name>A0A8S3YMC6_9EUPU</name>
<dbReference type="GO" id="GO:0007399">
    <property type="term" value="P:nervous system development"/>
    <property type="evidence" value="ECO:0007669"/>
    <property type="project" value="TreeGrafter"/>
</dbReference>
<dbReference type="Pfam" id="PF11414">
    <property type="entry name" value="Suppressor_APC"/>
    <property type="match status" value="1"/>
</dbReference>
<dbReference type="AlphaFoldDB" id="A0A8S3YMC6"/>
<dbReference type="PANTHER" id="PTHR12607:SF12">
    <property type="entry name" value="APC-LIKE, ISOFORM A-RELATED"/>
    <property type="match status" value="1"/>
</dbReference>
<feature type="compositionally biased region" description="Polar residues" evidence="1">
    <location>
        <begin position="1"/>
        <end position="12"/>
    </location>
</feature>
<protein>
    <submittedName>
        <fullName evidence="2">Uncharacterized protein</fullName>
    </submittedName>
</protein>
<dbReference type="GO" id="GO:0007389">
    <property type="term" value="P:pattern specification process"/>
    <property type="evidence" value="ECO:0007669"/>
    <property type="project" value="TreeGrafter"/>
</dbReference>